<dbReference type="Proteomes" id="UP000181980">
    <property type="component" value="Unassembled WGS sequence"/>
</dbReference>
<keyword evidence="2" id="KW-1185">Reference proteome</keyword>
<dbReference type="EMBL" id="FNUC01000004">
    <property type="protein sequence ID" value="SEF16534.1"/>
    <property type="molecule type" value="Genomic_DNA"/>
</dbReference>
<accession>A0A1H5PSA6</accession>
<dbReference type="AlphaFoldDB" id="A0A1H5PSA6"/>
<proteinExistence type="predicted"/>
<reference evidence="2" key="1">
    <citation type="submission" date="2016-10" db="EMBL/GenBank/DDBJ databases">
        <authorList>
            <person name="Varghese N."/>
            <person name="Submissions S."/>
        </authorList>
    </citation>
    <scope>NUCLEOTIDE SEQUENCE [LARGE SCALE GENOMIC DNA]</scope>
    <source>
        <strain evidence="2">DSM 45237</strain>
    </source>
</reference>
<protein>
    <submittedName>
        <fullName evidence="1">Uncharacterized protein</fullName>
    </submittedName>
</protein>
<sequence>MGQQGRTIFETTNERGIPEPWLSFGDCLCRESAHATELKRVIEIARKEQDAESLTAVSREFAAKTANLATAAGILDQVRDDYDVSGEWERLDALAARLDIDDVSETWADVLAVHPLPLVLTSLRFNWRYMKEHGVRGFYTMCSDYVAALRTNTQRWQEAWDREVDTGVVDQLTTIQCDLVSIEAPLHCDVCNKTITALLYLDG</sequence>
<dbReference type="STRING" id="561176.SAMN04488561_5422"/>
<evidence type="ECO:0000313" key="2">
    <source>
        <dbReference type="Proteomes" id="UP000181980"/>
    </source>
</evidence>
<dbReference type="RefSeq" id="WP_069108821.1">
    <property type="nucleotide sequence ID" value="NZ_FNUC01000004.1"/>
</dbReference>
<gene>
    <name evidence="1" type="ORF">SAMN04488561_5422</name>
</gene>
<name>A0A1H5PSA6_9ACTN</name>
<organism evidence="1 2">
    <name type="scientific">Jiangella alba</name>
    <dbReference type="NCBI Taxonomy" id="561176"/>
    <lineage>
        <taxon>Bacteria</taxon>
        <taxon>Bacillati</taxon>
        <taxon>Actinomycetota</taxon>
        <taxon>Actinomycetes</taxon>
        <taxon>Jiangellales</taxon>
        <taxon>Jiangellaceae</taxon>
        <taxon>Jiangella</taxon>
    </lineage>
</organism>
<dbReference type="OrthoDB" id="4116093at2"/>
<evidence type="ECO:0000313" key="1">
    <source>
        <dbReference type="EMBL" id="SEF16534.1"/>
    </source>
</evidence>